<protein>
    <submittedName>
        <fullName evidence="2">DUF664 domain-containing protein</fullName>
    </submittedName>
</protein>
<evidence type="ECO:0000259" key="1">
    <source>
        <dbReference type="Pfam" id="PF12867"/>
    </source>
</evidence>
<sequence length="177" mass="18992">MESIAILTDLARRPADSLAAIADSLDPAVLNVHVGGHPNSPAWLLWHTGREIDVQIADLAGTEQVWTAQGFDARFDLGLDDAELGAAQMGYGQSAEQAERIVVDDPRLLIDYIEAATEAQVDYVSQLTEAQVAEVIDEQWDPPVTRAGRLISVSVDAAEHIAQVAYVLGTDAAYGAR</sequence>
<dbReference type="EMBL" id="WWEQ01000029">
    <property type="protein sequence ID" value="MYM19925.1"/>
    <property type="molecule type" value="Genomic_DNA"/>
</dbReference>
<keyword evidence="3" id="KW-1185">Reference proteome</keyword>
<gene>
    <name evidence="2" type="ORF">GSY69_08080</name>
</gene>
<evidence type="ECO:0000313" key="3">
    <source>
        <dbReference type="Proteomes" id="UP000469215"/>
    </source>
</evidence>
<accession>A0A6N9H7P7</accession>
<dbReference type="SUPFAM" id="SSF109854">
    <property type="entry name" value="DinB/YfiT-like putative metalloenzymes"/>
    <property type="match status" value="1"/>
</dbReference>
<dbReference type="NCBIfam" id="NF047843">
    <property type="entry name" value="MST_Rv0443"/>
    <property type="match status" value="1"/>
</dbReference>
<dbReference type="Pfam" id="PF12867">
    <property type="entry name" value="DinB_2"/>
    <property type="match status" value="1"/>
</dbReference>
<feature type="domain" description="DinB-like" evidence="1">
    <location>
        <begin position="16"/>
        <end position="149"/>
    </location>
</feature>
<dbReference type="InterPro" id="IPR034660">
    <property type="entry name" value="DinB/YfiT-like"/>
</dbReference>
<comment type="caution">
    <text evidence="2">The sequence shown here is derived from an EMBL/GenBank/DDBJ whole genome shotgun (WGS) entry which is preliminary data.</text>
</comment>
<reference evidence="2 3" key="1">
    <citation type="submission" date="2020-01" db="EMBL/GenBank/DDBJ databases">
        <authorList>
            <person name="Deng T."/>
        </authorList>
    </citation>
    <scope>NUCLEOTIDE SEQUENCE [LARGE SCALE GENOMIC DNA]</scope>
    <source>
        <strain evidence="2 3">5221</strain>
    </source>
</reference>
<dbReference type="AlphaFoldDB" id="A0A6N9H7P7"/>
<organism evidence="2 3">
    <name type="scientific">Brevibacterium rongguiense</name>
    <dbReference type="NCBI Taxonomy" id="2695267"/>
    <lineage>
        <taxon>Bacteria</taxon>
        <taxon>Bacillati</taxon>
        <taxon>Actinomycetota</taxon>
        <taxon>Actinomycetes</taxon>
        <taxon>Micrococcales</taxon>
        <taxon>Brevibacteriaceae</taxon>
        <taxon>Brevibacterium</taxon>
    </lineage>
</organism>
<evidence type="ECO:0000313" key="2">
    <source>
        <dbReference type="EMBL" id="MYM19925.1"/>
    </source>
</evidence>
<dbReference type="InterPro" id="IPR024775">
    <property type="entry name" value="DinB-like"/>
</dbReference>
<proteinExistence type="predicted"/>
<dbReference type="Gene3D" id="1.20.120.450">
    <property type="entry name" value="dinb family like domain"/>
    <property type="match status" value="1"/>
</dbReference>
<name>A0A6N9H7P7_9MICO</name>
<dbReference type="RefSeq" id="WP_160953350.1">
    <property type="nucleotide sequence ID" value="NZ_WWEQ01000029.1"/>
</dbReference>
<dbReference type="Proteomes" id="UP000469215">
    <property type="component" value="Unassembled WGS sequence"/>
</dbReference>